<sequence length="219" mass="24270">MDRDGVSRRQGAPEDLNRAMFRVLVAMCFAEALAADDTVIASVEALQREFVTLAIGFQVLGVCPTVTKVLLRRWWKRMLSLRCWQEELFVPWRHRAGGAPGHVVLDAIAVAAMLGLGSIRMGVLALWDGHDNSFLSHGARGDRGVSRFFSLPVDRREPNSNPCRGPRPSAERARERNVVHEPEARAAGVLRLEHPLGRAHIRASQRTCRRGSPARAGAR</sequence>
<dbReference type="Proteomes" id="UP000604825">
    <property type="component" value="Unassembled WGS sequence"/>
</dbReference>
<evidence type="ECO:0000313" key="3">
    <source>
        <dbReference type="EMBL" id="CAD6230088.1"/>
    </source>
</evidence>
<comment type="caution">
    <text evidence="3">The sequence shown here is derived from an EMBL/GenBank/DDBJ whole genome shotgun (WGS) entry which is preliminary data.</text>
</comment>
<keyword evidence="2" id="KW-1133">Transmembrane helix</keyword>
<keyword evidence="2" id="KW-0472">Membrane</keyword>
<name>A0A811NLZ1_9POAL</name>
<accession>A0A811NLZ1</accession>
<dbReference type="AlphaFoldDB" id="A0A811NLZ1"/>
<keyword evidence="4" id="KW-1185">Reference proteome</keyword>
<protein>
    <submittedName>
        <fullName evidence="3">Uncharacterized protein</fullName>
    </submittedName>
</protein>
<evidence type="ECO:0000256" key="2">
    <source>
        <dbReference type="SAM" id="Phobius"/>
    </source>
</evidence>
<gene>
    <name evidence="3" type="ORF">NCGR_LOCUS20487</name>
</gene>
<organism evidence="3 4">
    <name type="scientific">Miscanthus lutarioriparius</name>
    <dbReference type="NCBI Taxonomy" id="422564"/>
    <lineage>
        <taxon>Eukaryota</taxon>
        <taxon>Viridiplantae</taxon>
        <taxon>Streptophyta</taxon>
        <taxon>Embryophyta</taxon>
        <taxon>Tracheophyta</taxon>
        <taxon>Spermatophyta</taxon>
        <taxon>Magnoliopsida</taxon>
        <taxon>Liliopsida</taxon>
        <taxon>Poales</taxon>
        <taxon>Poaceae</taxon>
        <taxon>PACMAD clade</taxon>
        <taxon>Panicoideae</taxon>
        <taxon>Andropogonodae</taxon>
        <taxon>Andropogoneae</taxon>
        <taxon>Saccharinae</taxon>
        <taxon>Miscanthus</taxon>
    </lineage>
</organism>
<keyword evidence="2" id="KW-0812">Transmembrane</keyword>
<evidence type="ECO:0000256" key="1">
    <source>
        <dbReference type="SAM" id="MobiDB-lite"/>
    </source>
</evidence>
<evidence type="ECO:0000313" key="4">
    <source>
        <dbReference type="Proteomes" id="UP000604825"/>
    </source>
</evidence>
<proteinExistence type="predicted"/>
<feature type="transmembrane region" description="Helical" evidence="2">
    <location>
        <begin position="50"/>
        <end position="71"/>
    </location>
</feature>
<dbReference type="EMBL" id="CAJGYO010000005">
    <property type="protein sequence ID" value="CAD6230088.1"/>
    <property type="molecule type" value="Genomic_DNA"/>
</dbReference>
<reference evidence="3" key="1">
    <citation type="submission" date="2020-10" db="EMBL/GenBank/DDBJ databases">
        <authorList>
            <person name="Han B."/>
            <person name="Lu T."/>
            <person name="Zhao Q."/>
            <person name="Huang X."/>
            <person name="Zhao Y."/>
        </authorList>
    </citation>
    <scope>NUCLEOTIDE SEQUENCE</scope>
</reference>
<dbReference type="OrthoDB" id="1055148at2759"/>
<feature type="compositionally biased region" description="Basic and acidic residues" evidence="1">
    <location>
        <begin position="169"/>
        <end position="180"/>
    </location>
</feature>
<feature type="region of interest" description="Disordered" evidence="1">
    <location>
        <begin position="156"/>
        <end position="180"/>
    </location>
</feature>